<organism evidence="3 4">
    <name type="scientific">Helicobacter cappadocius</name>
    <dbReference type="NCBI Taxonomy" id="3063998"/>
    <lineage>
        <taxon>Bacteria</taxon>
        <taxon>Pseudomonadati</taxon>
        <taxon>Campylobacterota</taxon>
        <taxon>Epsilonproteobacteria</taxon>
        <taxon>Campylobacterales</taxon>
        <taxon>Helicobacteraceae</taxon>
        <taxon>Helicobacter</taxon>
    </lineage>
</organism>
<keyword evidence="5" id="KW-1185">Reference proteome</keyword>
<evidence type="ECO:0000256" key="1">
    <source>
        <dbReference type="SAM" id="SignalP"/>
    </source>
</evidence>
<reference evidence="2 4" key="3">
    <citation type="journal article" date="2024" name="Syst. Appl. Microbiol.">
        <title>Helicobacter cappadocius sp. nov., from lizards: The first psychrotrophic Helicobacter species.</title>
        <authorList>
            <person name="Aydin F."/>
            <person name="Tarhane S."/>
            <person name="Karakaya E."/>
            <person name="Abay S."/>
            <person name="Kayman T."/>
            <person name="Guran O."/>
            <person name="Bozkurt E."/>
            <person name="Uzum N."/>
            <person name="Avci A."/>
            <person name="Olgun K."/>
            <person name="Jablonski D."/>
            <person name="Guran C."/>
            <person name="Burcin Saticioglu I."/>
        </authorList>
    </citation>
    <scope>NUCLEOTIDE SEQUENCE [LARGE SCALE GENOMIC DNA]</scope>
    <source>
        <strain evidence="2">Faydin-H75</strain>
        <strain evidence="4">faydin-H76</strain>
    </source>
</reference>
<dbReference type="Proteomes" id="UP001240777">
    <property type="component" value="Unassembled WGS sequence"/>
</dbReference>
<evidence type="ECO:0008006" key="6">
    <source>
        <dbReference type="Google" id="ProtNLM"/>
    </source>
</evidence>
<dbReference type="Proteomes" id="UP001177258">
    <property type="component" value="Unassembled WGS sequence"/>
</dbReference>
<evidence type="ECO:0000313" key="3">
    <source>
        <dbReference type="EMBL" id="MDP2538211.1"/>
    </source>
</evidence>
<dbReference type="EMBL" id="JAUYZK010000001">
    <property type="protein sequence ID" value="MDP2538211.1"/>
    <property type="molecule type" value="Genomic_DNA"/>
</dbReference>
<gene>
    <name evidence="2" type="ORF">Q5I04_00215</name>
    <name evidence="3" type="ORF">Q5I06_00215</name>
</gene>
<feature type="signal peptide" evidence="1">
    <location>
        <begin position="1"/>
        <end position="24"/>
    </location>
</feature>
<reference evidence="2" key="2">
    <citation type="submission" date="2023-07" db="EMBL/GenBank/DDBJ databases">
        <authorList>
            <person name="Aydin F."/>
            <person name="Tarhane S."/>
            <person name="Saticioglu I.B."/>
            <person name="Karakaya E."/>
            <person name="Abay S."/>
            <person name="Guran O."/>
            <person name="Bozkurt E."/>
            <person name="Uzum N."/>
            <person name="Olgun K."/>
            <person name="Jablonski D."/>
        </authorList>
    </citation>
    <scope>NUCLEOTIDE SEQUENCE</scope>
    <source>
        <strain evidence="2">Faydin-H75</strain>
    </source>
</reference>
<accession>A0AA90PPF7</accession>
<evidence type="ECO:0000313" key="5">
    <source>
        <dbReference type="Proteomes" id="UP001240777"/>
    </source>
</evidence>
<dbReference type="AlphaFoldDB" id="A0AA90PPF7"/>
<sequence>MNVKIAIKFLIGFILMGMACFLNADELANKMPPLEKSFIKIMNKAIDEFVATTNEVKKTKIQLHLQNSLSNLLKDRVAKNWVGEVISIRSDDSDGSARITVGLLIKYGKAIAVTTLDNKAFDDKYHTHTGIDIETNLYNAVSELEIGDKVVFSGQFILSQPTLLIQDSLGLSGFKFTSIRKINDDKKSK</sequence>
<name>A0AA90PPF7_9HELI</name>
<proteinExistence type="predicted"/>
<dbReference type="EMBL" id="JAUPEV010000001">
    <property type="protein sequence ID" value="MDO7252344.1"/>
    <property type="molecule type" value="Genomic_DNA"/>
</dbReference>
<reference evidence="3 5" key="1">
    <citation type="submission" date="2023-07" db="EMBL/GenBank/DDBJ databases">
        <title>Unpublished Manusciprt.</title>
        <authorList>
            <person name="Aydin F."/>
            <person name="Tarhane S."/>
            <person name="Saticioglu I.B."/>
            <person name="Karakaya E."/>
            <person name="Abay S."/>
            <person name="Guran O."/>
            <person name="Bozkurt E."/>
            <person name="Uzum N."/>
            <person name="Olgun K."/>
            <person name="Jablonski D."/>
        </authorList>
    </citation>
    <scope>NUCLEOTIDE SEQUENCE</scope>
    <source>
        <strain evidence="5">faydin-H75</strain>
        <strain evidence="3">Faydin-H76</strain>
    </source>
</reference>
<comment type="caution">
    <text evidence="3">The sequence shown here is derived from an EMBL/GenBank/DDBJ whole genome shotgun (WGS) entry which is preliminary data.</text>
</comment>
<dbReference type="RefSeq" id="WP_305516188.1">
    <property type="nucleotide sequence ID" value="NZ_JAUPEV010000001.1"/>
</dbReference>
<dbReference type="PROSITE" id="PS51257">
    <property type="entry name" value="PROKAR_LIPOPROTEIN"/>
    <property type="match status" value="1"/>
</dbReference>
<feature type="chain" id="PRO_5041675840" description="DUF5666 domain-containing protein" evidence="1">
    <location>
        <begin position="25"/>
        <end position="189"/>
    </location>
</feature>
<keyword evidence="1" id="KW-0732">Signal</keyword>
<evidence type="ECO:0000313" key="4">
    <source>
        <dbReference type="Proteomes" id="UP001177258"/>
    </source>
</evidence>
<evidence type="ECO:0000313" key="2">
    <source>
        <dbReference type="EMBL" id="MDO7252344.1"/>
    </source>
</evidence>
<protein>
    <recommendedName>
        <fullName evidence="6">DUF5666 domain-containing protein</fullName>
    </recommendedName>
</protein>